<reference evidence="3 4" key="1">
    <citation type="submission" date="2012-09" db="EMBL/GenBank/DDBJ databases">
        <title>Genome Sequence of alkane-degrading Bacterium Alcanivorax venustensis ISO4.</title>
        <authorList>
            <person name="Lai Q."/>
            <person name="Shao Z."/>
        </authorList>
    </citation>
    <scope>NUCLEOTIDE SEQUENCE [LARGE SCALE GENOMIC DNA]</scope>
    <source>
        <strain evidence="3 4">ISO4</strain>
    </source>
</reference>
<evidence type="ECO:0000313" key="3">
    <source>
        <dbReference type="EMBL" id="MBF5052629.1"/>
    </source>
</evidence>
<feature type="transmembrane region" description="Helical" evidence="2">
    <location>
        <begin position="6"/>
        <end position="28"/>
    </location>
</feature>
<dbReference type="RefSeq" id="WP_067610497.1">
    <property type="nucleotide sequence ID" value="NZ_ARXR01000007.1"/>
</dbReference>
<protein>
    <submittedName>
        <fullName evidence="3">Cytochrome c oxidase subunit</fullName>
    </submittedName>
</protein>
<feature type="region of interest" description="Disordered" evidence="1">
    <location>
        <begin position="45"/>
        <end position="65"/>
    </location>
</feature>
<dbReference type="EMBL" id="ARXR01000007">
    <property type="protein sequence ID" value="MBF5052629.1"/>
    <property type="molecule type" value="Genomic_DNA"/>
</dbReference>
<keyword evidence="4" id="KW-1185">Reference proteome</keyword>
<gene>
    <name evidence="3" type="ORF">ISO4_01231</name>
</gene>
<accession>A0ABS0AFF4</accession>
<proteinExistence type="predicted"/>
<name>A0ABS0AFF4_9GAMM</name>
<evidence type="ECO:0000313" key="4">
    <source>
        <dbReference type="Proteomes" id="UP000644441"/>
    </source>
</evidence>
<organism evidence="3 4">
    <name type="scientific">Alloalcanivorax venustensis ISO4</name>
    <dbReference type="NCBI Taxonomy" id="1177184"/>
    <lineage>
        <taxon>Bacteria</taxon>
        <taxon>Pseudomonadati</taxon>
        <taxon>Pseudomonadota</taxon>
        <taxon>Gammaproteobacteria</taxon>
        <taxon>Oceanospirillales</taxon>
        <taxon>Alcanivoracaceae</taxon>
        <taxon>Alloalcanivorax</taxon>
    </lineage>
</organism>
<keyword evidence="2" id="KW-0812">Transmembrane</keyword>
<evidence type="ECO:0000256" key="2">
    <source>
        <dbReference type="SAM" id="Phobius"/>
    </source>
</evidence>
<evidence type="ECO:0000256" key="1">
    <source>
        <dbReference type="SAM" id="MobiDB-lite"/>
    </source>
</evidence>
<keyword evidence="2" id="KW-1133">Transmembrane helix</keyword>
<dbReference type="Proteomes" id="UP000644441">
    <property type="component" value="Unassembled WGS sequence"/>
</dbReference>
<keyword evidence="2" id="KW-0472">Membrane</keyword>
<sequence length="65" mass="7477">MNPIWGHAIGVMIVVLMSVFIGIWIWVWRDRHKPVFRRMADLPMEDPVDADPARSGTFPKTDKGD</sequence>
<comment type="caution">
    <text evidence="3">The sequence shown here is derived from an EMBL/GenBank/DDBJ whole genome shotgun (WGS) entry which is preliminary data.</text>
</comment>